<dbReference type="STRING" id="1353952.A0A165JT98"/>
<protein>
    <submittedName>
        <fullName evidence="3">Uncharacterized protein</fullName>
    </submittedName>
</protein>
<dbReference type="InParanoid" id="A0A165JT98"/>
<gene>
    <name evidence="3" type="ORF">CALCODRAFT_479419</name>
</gene>
<evidence type="ECO:0000256" key="1">
    <source>
        <dbReference type="SAM" id="Coils"/>
    </source>
</evidence>
<organism evidence="3 4">
    <name type="scientific">Calocera cornea HHB12733</name>
    <dbReference type="NCBI Taxonomy" id="1353952"/>
    <lineage>
        <taxon>Eukaryota</taxon>
        <taxon>Fungi</taxon>
        <taxon>Dikarya</taxon>
        <taxon>Basidiomycota</taxon>
        <taxon>Agaricomycotina</taxon>
        <taxon>Dacrymycetes</taxon>
        <taxon>Dacrymycetales</taxon>
        <taxon>Dacrymycetaceae</taxon>
        <taxon>Calocera</taxon>
    </lineage>
</organism>
<dbReference type="Proteomes" id="UP000076842">
    <property type="component" value="Unassembled WGS sequence"/>
</dbReference>
<keyword evidence="4" id="KW-1185">Reference proteome</keyword>
<feature type="region of interest" description="Disordered" evidence="2">
    <location>
        <begin position="174"/>
        <end position="234"/>
    </location>
</feature>
<dbReference type="OrthoDB" id="2755069at2759"/>
<proteinExistence type="predicted"/>
<sequence length="234" mass="26284">MVEKEKQMAEMQALLLSMQAQLTKTQKKLKLEKKKQKVDQPATLIPKPPGQAGRLKEGGYNLQTAMGLEEDGDKYNEMLGAVRMAAIQHGIQPNDTMLSMHEETLAKVFKAARLKYPELAKYKHDWATRDMIKQYVKNKRYRAIKPERERRRAEKVAKAGEASQKLASAALVGFGQGGAAGAGRVGGDEEDDDDEEEEMDSENANEDDDDGDEDEDDEDEDDEDEDDEDDEDDD</sequence>
<dbReference type="SUPFAM" id="SSF48371">
    <property type="entry name" value="ARM repeat"/>
    <property type="match status" value="1"/>
</dbReference>
<feature type="coiled-coil region" evidence="1">
    <location>
        <begin position="1"/>
        <end position="28"/>
    </location>
</feature>
<name>A0A165JT98_9BASI</name>
<evidence type="ECO:0000256" key="2">
    <source>
        <dbReference type="SAM" id="MobiDB-lite"/>
    </source>
</evidence>
<reference evidence="3 4" key="1">
    <citation type="journal article" date="2016" name="Mol. Biol. Evol.">
        <title>Comparative Genomics of Early-Diverging Mushroom-Forming Fungi Provides Insights into the Origins of Lignocellulose Decay Capabilities.</title>
        <authorList>
            <person name="Nagy L.G."/>
            <person name="Riley R."/>
            <person name="Tritt A."/>
            <person name="Adam C."/>
            <person name="Daum C."/>
            <person name="Floudas D."/>
            <person name="Sun H."/>
            <person name="Yadav J.S."/>
            <person name="Pangilinan J."/>
            <person name="Larsson K.H."/>
            <person name="Matsuura K."/>
            <person name="Barry K."/>
            <person name="Labutti K."/>
            <person name="Kuo R."/>
            <person name="Ohm R.A."/>
            <person name="Bhattacharya S.S."/>
            <person name="Shirouzu T."/>
            <person name="Yoshinaga Y."/>
            <person name="Martin F.M."/>
            <person name="Grigoriev I.V."/>
            <person name="Hibbett D.S."/>
        </authorList>
    </citation>
    <scope>NUCLEOTIDE SEQUENCE [LARGE SCALE GENOMIC DNA]</scope>
    <source>
        <strain evidence="3 4">HHB12733</strain>
    </source>
</reference>
<evidence type="ECO:0000313" key="4">
    <source>
        <dbReference type="Proteomes" id="UP000076842"/>
    </source>
</evidence>
<accession>A0A165JT98</accession>
<dbReference type="InterPro" id="IPR016024">
    <property type="entry name" value="ARM-type_fold"/>
</dbReference>
<keyword evidence="1" id="KW-0175">Coiled coil</keyword>
<dbReference type="EMBL" id="KV423918">
    <property type="protein sequence ID" value="KZT62243.1"/>
    <property type="molecule type" value="Genomic_DNA"/>
</dbReference>
<dbReference type="AlphaFoldDB" id="A0A165JT98"/>
<feature type="region of interest" description="Disordered" evidence="2">
    <location>
        <begin position="31"/>
        <end position="54"/>
    </location>
</feature>
<feature type="compositionally biased region" description="Acidic residues" evidence="2">
    <location>
        <begin position="188"/>
        <end position="234"/>
    </location>
</feature>
<feature type="compositionally biased region" description="Gly residues" evidence="2">
    <location>
        <begin position="174"/>
        <end position="185"/>
    </location>
</feature>
<evidence type="ECO:0000313" key="3">
    <source>
        <dbReference type="EMBL" id="KZT62243.1"/>
    </source>
</evidence>